<keyword evidence="9 10" id="KW-0472">Membrane</keyword>
<comment type="function">
    <text evidence="1 10">Controls the rotational direction of flagella during chemotaxis.</text>
</comment>
<dbReference type="GO" id="GO:0009425">
    <property type="term" value="C:bacterial-type flagellum basal body"/>
    <property type="evidence" value="ECO:0007669"/>
    <property type="project" value="InterPro"/>
</dbReference>
<evidence type="ECO:0000256" key="4">
    <source>
        <dbReference type="ARBA" id="ARBA00022475"/>
    </source>
</evidence>
<evidence type="ECO:0000256" key="7">
    <source>
        <dbReference type="ARBA" id="ARBA00022779"/>
    </source>
</evidence>
<feature type="transmembrane region" description="Helical" evidence="10">
    <location>
        <begin position="7"/>
        <end position="31"/>
    </location>
</feature>
<comment type="subcellular location">
    <subcellularLocation>
        <location evidence="2">Cell membrane</location>
        <topology evidence="2">Single-pass membrane protein</topology>
    </subcellularLocation>
</comment>
<gene>
    <name evidence="11" type="ORF">DNHGIG_33570</name>
</gene>
<comment type="caution">
    <text evidence="11">The sequence shown here is derived from an EMBL/GenBank/DDBJ whole genome shotgun (WGS) entry which is preliminary data.</text>
</comment>
<keyword evidence="4 10" id="KW-1003">Cell membrane</keyword>
<keyword evidence="12" id="KW-1185">Reference proteome</keyword>
<keyword evidence="8 10" id="KW-1133">Transmembrane helix</keyword>
<reference evidence="11" key="1">
    <citation type="journal article" date="2023" name="Int. J. Syst. Evol. Microbiol.">
        <title>Collibacillus ludicampi gen. nov., sp. nov., a new soil bacterium of the family Alicyclobacillaceae.</title>
        <authorList>
            <person name="Jojima T."/>
            <person name="Ioku Y."/>
            <person name="Fukuta Y."/>
            <person name="Shirasaka N."/>
            <person name="Matsumura Y."/>
            <person name="Mori M."/>
        </authorList>
    </citation>
    <scope>NUCLEOTIDE SEQUENCE</scope>
    <source>
        <strain evidence="11">TP075</strain>
    </source>
</reference>
<evidence type="ECO:0000313" key="11">
    <source>
        <dbReference type="EMBL" id="GIM47808.1"/>
    </source>
</evidence>
<name>A0AAV4LJ61_9BACL</name>
<evidence type="ECO:0000256" key="8">
    <source>
        <dbReference type="ARBA" id="ARBA00022989"/>
    </source>
</evidence>
<dbReference type="GO" id="GO:0005886">
    <property type="term" value="C:plasma membrane"/>
    <property type="evidence" value="ECO:0007669"/>
    <property type="project" value="UniProtKB-SubCell"/>
</dbReference>
<evidence type="ECO:0000256" key="1">
    <source>
        <dbReference type="ARBA" id="ARBA00002254"/>
    </source>
</evidence>
<dbReference type="EMBL" id="BOQE01000001">
    <property type="protein sequence ID" value="GIM47808.1"/>
    <property type="molecule type" value="Genomic_DNA"/>
</dbReference>
<dbReference type="AlphaFoldDB" id="A0AAV4LJ61"/>
<dbReference type="InterPro" id="IPR005503">
    <property type="entry name" value="FliL"/>
</dbReference>
<organism evidence="11 12">
    <name type="scientific">Collibacillus ludicampi</name>
    <dbReference type="NCBI Taxonomy" id="2771369"/>
    <lineage>
        <taxon>Bacteria</taxon>
        <taxon>Bacillati</taxon>
        <taxon>Bacillota</taxon>
        <taxon>Bacilli</taxon>
        <taxon>Bacillales</taxon>
        <taxon>Alicyclobacillaceae</taxon>
        <taxon>Collibacillus</taxon>
    </lineage>
</organism>
<keyword evidence="7 10" id="KW-0283">Flagellar rotation</keyword>
<dbReference type="GO" id="GO:0071978">
    <property type="term" value="P:bacterial-type flagellum-dependent swarming motility"/>
    <property type="evidence" value="ECO:0007669"/>
    <property type="project" value="TreeGrafter"/>
</dbReference>
<dbReference type="RefSeq" id="WP_282200744.1">
    <property type="nucleotide sequence ID" value="NZ_BOQE01000001.1"/>
</dbReference>
<dbReference type="Proteomes" id="UP001057291">
    <property type="component" value="Unassembled WGS sequence"/>
</dbReference>
<accession>A0AAV4LJ61</accession>
<evidence type="ECO:0000256" key="10">
    <source>
        <dbReference type="RuleBase" id="RU364125"/>
    </source>
</evidence>
<evidence type="ECO:0000256" key="6">
    <source>
        <dbReference type="ARBA" id="ARBA00022692"/>
    </source>
</evidence>
<dbReference type="Pfam" id="PF03748">
    <property type="entry name" value="FliL"/>
    <property type="match status" value="1"/>
</dbReference>
<evidence type="ECO:0000256" key="2">
    <source>
        <dbReference type="ARBA" id="ARBA00004162"/>
    </source>
</evidence>
<evidence type="ECO:0000256" key="3">
    <source>
        <dbReference type="ARBA" id="ARBA00008281"/>
    </source>
</evidence>
<keyword evidence="6 10" id="KW-0812">Transmembrane</keyword>
<evidence type="ECO:0000313" key="12">
    <source>
        <dbReference type="Proteomes" id="UP001057291"/>
    </source>
</evidence>
<evidence type="ECO:0000256" key="9">
    <source>
        <dbReference type="ARBA" id="ARBA00023136"/>
    </source>
</evidence>
<evidence type="ECO:0000256" key="5">
    <source>
        <dbReference type="ARBA" id="ARBA00022500"/>
    </source>
</evidence>
<protein>
    <recommendedName>
        <fullName evidence="10">Flagellar protein FliL</fullName>
    </recommendedName>
</protein>
<proteinExistence type="inferred from homology"/>
<dbReference type="PANTHER" id="PTHR35091">
    <property type="entry name" value="FLAGELLAR PROTEIN FLIL"/>
    <property type="match status" value="1"/>
</dbReference>
<dbReference type="GO" id="GO:0006935">
    <property type="term" value="P:chemotaxis"/>
    <property type="evidence" value="ECO:0007669"/>
    <property type="project" value="UniProtKB-KW"/>
</dbReference>
<sequence>MLKNKPFRLTLIVTIAFILLVGIALLSFTYLNKSANANQATAMSAKDMAATQYTMDKITTNLQGASFVQIGLTLQADSKDARDELEQRKVQVKDTVNEILHTTTKVDLDKPDGHDKLKKEIMNSVNKFMTKGRVIDVYITEIVVQ</sequence>
<keyword evidence="5 10" id="KW-0145">Chemotaxis</keyword>
<dbReference type="PANTHER" id="PTHR35091:SF2">
    <property type="entry name" value="FLAGELLAR PROTEIN FLIL"/>
    <property type="match status" value="1"/>
</dbReference>
<comment type="similarity">
    <text evidence="3 10">Belongs to the FliL family.</text>
</comment>